<dbReference type="GO" id="GO:0004427">
    <property type="term" value="F:inorganic diphosphate phosphatase activity"/>
    <property type="evidence" value="ECO:0007669"/>
    <property type="project" value="UniProtKB-EC"/>
</dbReference>
<accession>A0A481XSI8</accession>
<dbReference type="EC" id="3.6.1.1" evidence="3"/>
<evidence type="ECO:0000256" key="4">
    <source>
        <dbReference type="ARBA" id="ARBA00022723"/>
    </source>
</evidence>
<reference evidence="7" key="1">
    <citation type="submission" date="2018-07" db="EMBL/GenBank/DDBJ databases">
        <title>Cytoplasmic inorganic pyrophosphatase (PPase) in Philasterides dicentrarchi.</title>
        <authorList>
            <person name="Folgueira I."/>
            <person name="deFelipe A."/>
            <person name="Lamas J."/>
            <person name="Leiro J."/>
        </authorList>
    </citation>
    <scope>NUCLEOTIDE SEQUENCE</scope>
    <source>
        <strain evidence="7">I1</strain>
    </source>
</reference>
<dbReference type="PANTHER" id="PTHR10286">
    <property type="entry name" value="INORGANIC PYROPHOSPHATASE"/>
    <property type="match status" value="1"/>
</dbReference>
<comment type="similarity">
    <text evidence="2">Belongs to the PPase family.</text>
</comment>
<evidence type="ECO:0000256" key="3">
    <source>
        <dbReference type="ARBA" id="ARBA00012146"/>
    </source>
</evidence>
<proteinExistence type="evidence at transcript level"/>
<dbReference type="GO" id="GO:0000287">
    <property type="term" value="F:magnesium ion binding"/>
    <property type="evidence" value="ECO:0007669"/>
    <property type="project" value="InterPro"/>
</dbReference>
<keyword evidence="4" id="KW-0479">Metal-binding</keyword>
<dbReference type="EMBL" id="MH594279">
    <property type="protein sequence ID" value="QBK46509.1"/>
    <property type="molecule type" value="mRNA"/>
</dbReference>
<protein>
    <recommendedName>
        <fullName evidence="3">inorganic diphosphatase</fullName>
        <ecNumber evidence="3">3.6.1.1</ecNumber>
    </recommendedName>
</protein>
<name>A0A481XSI8_9CILI</name>
<dbReference type="InterPro" id="IPR036649">
    <property type="entry name" value="Pyrophosphatase_sf"/>
</dbReference>
<evidence type="ECO:0000256" key="2">
    <source>
        <dbReference type="ARBA" id="ARBA00006220"/>
    </source>
</evidence>
<dbReference type="GO" id="GO:0006796">
    <property type="term" value="P:phosphate-containing compound metabolic process"/>
    <property type="evidence" value="ECO:0007669"/>
    <property type="project" value="InterPro"/>
</dbReference>
<evidence type="ECO:0000256" key="6">
    <source>
        <dbReference type="ARBA" id="ARBA00022842"/>
    </source>
</evidence>
<evidence type="ECO:0000313" key="7">
    <source>
        <dbReference type="EMBL" id="QBK46509.1"/>
    </source>
</evidence>
<dbReference type="AlphaFoldDB" id="A0A481XSI8"/>
<keyword evidence="5" id="KW-0378">Hydrolase</keyword>
<dbReference type="PROSITE" id="PS00387">
    <property type="entry name" value="PPASE"/>
    <property type="match status" value="1"/>
</dbReference>
<dbReference type="Pfam" id="PF00719">
    <property type="entry name" value="Pyrophosphatase"/>
    <property type="match status" value="1"/>
</dbReference>
<sequence length="263" mass="31286">MILKKLFPKNSFQKFYYTTITRQNEKGEKQIYLVGDNNKEISFWNDVPLQTDKYRNSDIYNICIEIPKFNIAKLEVDKSSKNHPIIQDKRKNKITKQEELRFYAQFPLFNYGFLPQTWESPFVENEGFKGDDDPLDVVDLSSTEAKVGQIYEAKVLGCICLIDQGEIDWKIFTISKEESERKNINSIEDFEKQDPGRLNAIKHWFKFIKVYDGKKQNFIHYNEQIFGPEKSIEVIQEMHKEWSTLKEGKTEQYNQIKQEFLFE</sequence>
<dbReference type="InterPro" id="IPR008162">
    <property type="entry name" value="Pyrophosphatase"/>
</dbReference>
<comment type="cofactor">
    <cofactor evidence="1">
        <name>Mg(2+)</name>
        <dbReference type="ChEBI" id="CHEBI:18420"/>
    </cofactor>
</comment>
<dbReference type="SUPFAM" id="SSF50324">
    <property type="entry name" value="Inorganic pyrophosphatase"/>
    <property type="match status" value="1"/>
</dbReference>
<organism evidence="7">
    <name type="scientific">Philasterides dicentrarchi</name>
    <dbReference type="NCBI Taxonomy" id="282688"/>
    <lineage>
        <taxon>Eukaryota</taxon>
        <taxon>Sar</taxon>
        <taxon>Alveolata</taxon>
        <taxon>Ciliophora</taxon>
        <taxon>Intramacronucleata</taxon>
        <taxon>Oligohymenophorea</taxon>
        <taxon>Scuticociliatia</taxon>
        <taxon>Philasterida</taxon>
        <taxon>Philasteridae</taxon>
        <taxon>Philasterides</taxon>
    </lineage>
</organism>
<evidence type="ECO:0000256" key="1">
    <source>
        <dbReference type="ARBA" id="ARBA00001946"/>
    </source>
</evidence>
<dbReference type="GO" id="GO:0005737">
    <property type="term" value="C:cytoplasm"/>
    <property type="evidence" value="ECO:0007669"/>
    <property type="project" value="InterPro"/>
</dbReference>
<keyword evidence="6" id="KW-0460">Magnesium</keyword>
<evidence type="ECO:0000256" key="5">
    <source>
        <dbReference type="ARBA" id="ARBA00022801"/>
    </source>
</evidence>
<dbReference type="Gene3D" id="3.90.80.10">
    <property type="entry name" value="Inorganic pyrophosphatase"/>
    <property type="match status" value="1"/>
</dbReference>